<dbReference type="Pfam" id="PF11276">
    <property type="entry name" value="DUF3078"/>
    <property type="match status" value="1"/>
</dbReference>
<dbReference type="InterPro" id="IPR021428">
    <property type="entry name" value="DUF3078"/>
</dbReference>
<dbReference type="AlphaFoldDB" id="A0A327NNG5"/>
<organism evidence="2 3">
    <name type="scientific">Spirosoma telluris</name>
    <dbReference type="NCBI Taxonomy" id="2183553"/>
    <lineage>
        <taxon>Bacteria</taxon>
        <taxon>Pseudomonadati</taxon>
        <taxon>Bacteroidota</taxon>
        <taxon>Cytophagia</taxon>
        <taxon>Cytophagales</taxon>
        <taxon>Cytophagaceae</taxon>
        <taxon>Spirosoma</taxon>
    </lineage>
</organism>
<accession>A0A327NNG5</accession>
<feature type="chain" id="PRO_5016337173" description="DUF3078 domain-containing protein" evidence="1">
    <location>
        <begin position="21"/>
        <end position="340"/>
    </location>
</feature>
<keyword evidence="3" id="KW-1185">Reference proteome</keyword>
<sequence>MKTSTLLVLMSGVCLGHAFAQNAPKPVSMDSVRVTTNFKDIVAVKPDTSYWQRSFSGGVNFNQASFSNWSGGGVNSIAIGGVVAARALYEKGKTSWDNTADLQLGYVTQLGNTRKAADQIMIISVIGHKIAPKWDLFVSGTFNTFFAPGYRYDKLPADQTRLRVSNFFAPAQITIAAGLAYKPNDWFSLRMSPIAPRFTFLADQSVRVRELADGTFVPDATQKAYGVDPGKSSRTEWLAFQLQAALNKNLSQNISLNTRYQLFTEYSHFDNINHRLDLIMTAKASRYLNTTFGLILLYNKDFSSSLQIQQTLAIGLSYNISSFKTKKDPLKAADPLPGRF</sequence>
<dbReference type="EMBL" id="QLII01000001">
    <property type="protein sequence ID" value="RAI76991.1"/>
    <property type="molecule type" value="Genomic_DNA"/>
</dbReference>
<evidence type="ECO:0008006" key="4">
    <source>
        <dbReference type="Google" id="ProtNLM"/>
    </source>
</evidence>
<reference evidence="2 3" key="1">
    <citation type="submission" date="2018-06" db="EMBL/GenBank/DDBJ databases">
        <title>Spirosoma sp. HMF3257 Genome sequencing and assembly.</title>
        <authorList>
            <person name="Kang H."/>
            <person name="Cha I."/>
            <person name="Kim H."/>
            <person name="Kang J."/>
            <person name="Joh K."/>
        </authorList>
    </citation>
    <scope>NUCLEOTIDE SEQUENCE [LARGE SCALE GENOMIC DNA]</scope>
    <source>
        <strain evidence="2 3">HMF3257</strain>
    </source>
</reference>
<name>A0A327NNG5_9BACT</name>
<gene>
    <name evidence="2" type="ORF">HMF3257_27530</name>
</gene>
<dbReference type="OrthoDB" id="1495718at2"/>
<dbReference type="SUPFAM" id="SSF56935">
    <property type="entry name" value="Porins"/>
    <property type="match status" value="1"/>
</dbReference>
<comment type="caution">
    <text evidence="2">The sequence shown here is derived from an EMBL/GenBank/DDBJ whole genome shotgun (WGS) entry which is preliminary data.</text>
</comment>
<evidence type="ECO:0000313" key="2">
    <source>
        <dbReference type="EMBL" id="RAI76991.1"/>
    </source>
</evidence>
<keyword evidence="1" id="KW-0732">Signal</keyword>
<proteinExistence type="predicted"/>
<dbReference type="Proteomes" id="UP000249016">
    <property type="component" value="Unassembled WGS sequence"/>
</dbReference>
<dbReference type="Gene3D" id="2.40.160.60">
    <property type="entry name" value="Outer membrane protein transport protein (OMPP1/FadL/TodX)"/>
    <property type="match status" value="1"/>
</dbReference>
<evidence type="ECO:0000313" key="3">
    <source>
        <dbReference type="Proteomes" id="UP000249016"/>
    </source>
</evidence>
<evidence type="ECO:0000256" key="1">
    <source>
        <dbReference type="SAM" id="SignalP"/>
    </source>
</evidence>
<feature type="signal peptide" evidence="1">
    <location>
        <begin position="1"/>
        <end position="20"/>
    </location>
</feature>
<dbReference type="RefSeq" id="WP_111347084.1">
    <property type="nucleotide sequence ID" value="NZ_QLII01000001.1"/>
</dbReference>
<protein>
    <recommendedName>
        <fullName evidence="4">DUF3078 domain-containing protein</fullName>
    </recommendedName>
</protein>